<feature type="transmembrane region" description="Helical" evidence="1">
    <location>
        <begin position="525"/>
        <end position="543"/>
    </location>
</feature>
<protein>
    <submittedName>
        <fullName evidence="2">ABC transporter permease</fullName>
    </submittedName>
</protein>
<feature type="transmembrane region" description="Helical" evidence="1">
    <location>
        <begin position="201"/>
        <end position="220"/>
    </location>
</feature>
<sequence length="560" mass="64600">MENYKTLRVVDLFSGIYKSFGVDYRIMRKILQVKLTMDQRRVPTILNSNNKPENDDMFTKSLFMYILIGFFISIFLLLPFPLFFKMNIYFGMVIFMIMTVMISDYSSVLLDIVEKNILLPKPIDIRTYNAAKVTHIYIYLLKIIFAISLPGLLIGSFKHGLIFAILYPPQMLLMAAFVIFSTSILYYIILHFFDGERLKDIINYFQIFLAAVSFMIYQLIGKAFEIFDLNINFTPTWWSYFLPSSWFAAPYSIILEGNREGYFLVVGAFGIIIPIILLSIYYGKVAKFFEEKLQKLNASTTKKKKVVASRRKRQNIIANIICRGREEKIFYKFTHDMLTNERALKLKLYPSIAMAALMPLVFLMRSISFTKGLRESLAAINGGNTFLYIYFSAAILATSSAMISTTEKYQAAWIYNMLPINKPVEIYKGALKAFIMKLIIPIYLVITVIFTAIYGLRILPDILLILLNTILMMIIILIMGNKAMPFSQNFDAIKHNSMGVFMGTSLLCGIMTLVHWFFVSRGIPLWIYILVSISSILFAWMVGMNKLRIKREEETIAIEE</sequence>
<feature type="transmembrane region" description="Helical" evidence="1">
    <location>
        <begin position="169"/>
        <end position="189"/>
    </location>
</feature>
<keyword evidence="1" id="KW-1133">Transmembrane helix</keyword>
<keyword evidence="3" id="KW-1185">Reference proteome</keyword>
<feature type="transmembrane region" description="Helical" evidence="1">
    <location>
        <begin position="88"/>
        <end position="113"/>
    </location>
</feature>
<comment type="caution">
    <text evidence="2">The sequence shown here is derived from an EMBL/GenBank/DDBJ whole genome shotgun (WGS) entry which is preliminary data.</text>
</comment>
<feature type="transmembrane region" description="Helical" evidence="1">
    <location>
        <begin position="348"/>
        <end position="367"/>
    </location>
</feature>
<feature type="transmembrane region" description="Helical" evidence="1">
    <location>
        <begin position="500"/>
        <end position="519"/>
    </location>
</feature>
<dbReference type="OrthoDB" id="2659138at2"/>
<accession>A0A833HPS9</accession>
<dbReference type="Proteomes" id="UP000465601">
    <property type="component" value="Unassembled WGS sequence"/>
</dbReference>
<feature type="transmembrane region" description="Helical" evidence="1">
    <location>
        <begin position="261"/>
        <end position="282"/>
    </location>
</feature>
<proteinExistence type="predicted"/>
<dbReference type="AlphaFoldDB" id="A0A833HPS9"/>
<dbReference type="RefSeq" id="WP_151865406.1">
    <property type="nucleotide sequence ID" value="NZ_WBZB01000014.1"/>
</dbReference>
<feature type="transmembrane region" description="Helical" evidence="1">
    <location>
        <begin position="438"/>
        <end position="456"/>
    </location>
</feature>
<keyword evidence="1" id="KW-0812">Transmembrane</keyword>
<organism evidence="2 3">
    <name type="scientific">Alkaliphilus serpentinus</name>
    <dbReference type="NCBI Taxonomy" id="1482731"/>
    <lineage>
        <taxon>Bacteria</taxon>
        <taxon>Bacillati</taxon>
        <taxon>Bacillota</taxon>
        <taxon>Clostridia</taxon>
        <taxon>Peptostreptococcales</taxon>
        <taxon>Natronincolaceae</taxon>
        <taxon>Alkaliphilus</taxon>
    </lineage>
</organism>
<keyword evidence="1" id="KW-0472">Membrane</keyword>
<evidence type="ECO:0000313" key="3">
    <source>
        <dbReference type="Proteomes" id="UP000465601"/>
    </source>
</evidence>
<feature type="transmembrane region" description="Helical" evidence="1">
    <location>
        <begin position="387"/>
        <end position="405"/>
    </location>
</feature>
<feature type="transmembrane region" description="Helical" evidence="1">
    <location>
        <begin position="462"/>
        <end position="479"/>
    </location>
</feature>
<feature type="transmembrane region" description="Helical" evidence="1">
    <location>
        <begin position="134"/>
        <end position="157"/>
    </location>
</feature>
<dbReference type="EMBL" id="WBZB01000014">
    <property type="protein sequence ID" value="KAB3531127.1"/>
    <property type="molecule type" value="Genomic_DNA"/>
</dbReference>
<evidence type="ECO:0000313" key="2">
    <source>
        <dbReference type="EMBL" id="KAB3531127.1"/>
    </source>
</evidence>
<reference evidence="2 3" key="1">
    <citation type="submission" date="2019-10" db="EMBL/GenBank/DDBJ databases">
        <title>Alkaliphilus serpentinus sp. nov. and Alkaliphilus pronyensis sp. nov., two novel anaerobic alkaliphilic species isolated from the serpentinized-hosted hydrothermal field of the Prony Bay (New Caledonia).</title>
        <authorList>
            <person name="Postec A."/>
        </authorList>
    </citation>
    <scope>NUCLEOTIDE SEQUENCE [LARGE SCALE GENOMIC DNA]</scope>
    <source>
        <strain evidence="2 3">LacT</strain>
    </source>
</reference>
<feature type="transmembrane region" description="Helical" evidence="1">
    <location>
        <begin position="62"/>
        <end position="82"/>
    </location>
</feature>
<gene>
    <name evidence="2" type="ORF">F8153_05700</name>
</gene>
<name>A0A833HPS9_9FIRM</name>
<evidence type="ECO:0000256" key="1">
    <source>
        <dbReference type="SAM" id="Phobius"/>
    </source>
</evidence>